<evidence type="ECO:0000256" key="5">
    <source>
        <dbReference type="SAM" id="SignalP"/>
    </source>
</evidence>
<organism evidence="7 8">
    <name type="scientific">Sphagnum jensenii</name>
    <dbReference type="NCBI Taxonomy" id="128206"/>
    <lineage>
        <taxon>Eukaryota</taxon>
        <taxon>Viridiplantae</taxon>
        <taxon>Streptophyta</taxon>
        <taxon>Embryophyta</taxon>
        <taxon>Bryophyta</taxon>
        <taxon>Sphagnophytina</taxon>
        <taxon>Sphagnopsida</taxon>
        <taxon>Sphagnales</taxon>
        <taxon>Sphagnaceae</taxon>
        <taxon>Sphagnum</taxon>
    </lineage>
</organism>
<evidence type="ECO:0000256" key="2">
    <source>
        <dbReference type="ARBA" id="ARBA00022729"/>
    </source>
</evidence>
<sequence length="147" mass="15970">MANIRGISIFALLVMSAACLVAVKGDVVELTDSTFTDKVKEKDTLWFIKFFAPWCGHCKRLAPTWEELGKALEGEDGVEVATVDCTTNKATCGKADIRSYPTLKLFLNGEEYKKYSGPRDLESLKAYALEGAAEVAKAGTNPDEAAL</sequence>
<dbReference type="InterPro" id="IPR036249">
    <property type="entry name" value="Thioredoxin-like_sf"/>
</dbReference>
<dbReference type="Gene3D" id="3.40.30.10">
    <property type="entry name" value="Glutaredoxin"/>
    <property type="match status" value="1"/>
</dbReference>
<dbReference type="InterPro" id="IPR013766">
    <property type="entry name" value="Thioredoxin_domain"/>
</dbReference>
<keyword evidence="2 5" id="KW-0732">Signal</keyword>
<evidence type="ECO:0000259" key="6">
    <source>
        <dbReference type="PROSITE" id="PS51352"/>
    </source>
</evidence>
<dbReference type="PANTHER" id="PTHR45672">
    <property type="entry name" value="PROTEIN DISULFIDE-ISOMERASE C17H9.14C-RELATED"/>
    <property type="match status" value="1"/>
</dbReference>
<evidence type="ECO:0000256" key="1">
    <source>
        <dbReference type="ARBA" id="ARBA00006347"/>
    </source>
</evidence>
<evidence type="ECO:0000256" key="3">
    <source>
        <dbReference type="ARBA" id="ARBA00022737"/>
    </source>
</evidence>
<protein>
    <recommendedName>
        <fullName evidence="6">Thioredoxin domain-containing protein</fullName>
    </recommendedName>
</protein>
<evidence type="ECO:0000256" key="4">
    <source>
        <dbReference type="RuleBase" id="RU004208"/>
    </source>
</evidence>
<dbReference type="Proteomes" id="UP001497444">
    <property type="component" value="Chromosome 11"/>
</dbReference>
<dbReference type="PRINTS" id="PR00421">
    <property type="entry name" value="THIOREDOXIN"/>
</dbReference>
<dbReference type="PROSITE" id="PS51352">
    <property type="entry name" value="THIOREDOXIN_2"/>
    <property type="match status" value="1"/>
</dbReference>
<evidence type="ECO:0000313" key="8">
    <source>
        <dbReference type="Proteomes" id="UP001497444"/>
    </source>
</evidence>
<keyword evidence="3" id="KW-0677">Repeat</keyword>
<feature type="domain" description="Thioredoxin" evidence="6">
    <location>
        <begin position="9"/>
        <end position="134"/>
    </location>
</feature>
<dbReference type="EMBL" id="OZ020106">
    <property type="protein sequence ID" value="CAK9258211.1"/>
    <property type="molecule type" value="Genomic_DNA"/>
</dbReference>
<dbReference type="PANTHER" id="PTHR45672:SF3">
    <property type="entry name" value="THIOREDOXIN DOMAIN-CONTAINING PROTEIN 5"/>
    <property type="match status" value="1"/>
</dbReference>
<accession>A0ABP0VWA8</accession>
<reference evidence="7" key="1">
    <citation type="submission" date="2024-02" db="EMBL/GenBank/DDBJ databases">
        <authorList>
            <consortium name="ELIXIR-Norway"/>
            <consortium name="Elixir Norway"/>
        </authorList>
    </citation>
    <scope>NUCLEOTIDE SEQUENCE</scope>
</reference>
<dbReference type="InterPro" id="IPR017937">
    <property type="entry name" value="Thioredoxin_CS"/>
</dbReference>
<dbReference type="Pfam" id="PF00085">
    <property type="entry name" value="Thioredoxin"/>
    <property type="match status" value="1"/>
</dbReference>
<proteinExistence type="inferred from homology"/>
<dbReference type="InterPro" id="IPR051063">
    <property type="entry name" value="PDI"/>
</dbReference>
<evidence type="ECO:0000313" key="7">
    <source>
        <dbReference type="EMBL" id="CAK9258211.1"/>
    </source>
</evidence>
<comment type="similarity">
    <text evidence="1 4">Belongs to the protein disulfide isomerase family.</text>
</comment>
<dbReference type="PROSITE" id="PS51257">
    <property type="entry name" value="PROKAR_LIPOPROTEIN"/>
    <property type="match status" value="1"/>
</dbReference>
<dbReference type="SUPFAM" id="SSF52833">
    <property type="entry name" value="Thioredoxin-like"/>
    <property type="match status" value="1"/>
</dbReference>
<dbReference type="InterPro" id="IPR005788">
    <property type="entry name" value="PDI_thioredoxin-like_dom"/>
</dbReference>
<feature type="chain" id="PRO_5046925149" description="Thioredoxin domain-containing protein" evidence="5">
    <location>
        <begin position="26"/>
        <end position="147"/>
    </location>
</feature>
<keyword evidence="8" id="KW-1185">Reference proteome</keyword>
<name>A0ABP0VWA8_9BRYO</name>
<dbReference type="PROSITE" id="PS00194">
    <property type="entry name" value="THIOREDOXIN_1"/>
    <property type="match status" value="1"/>
</dbReference>
<gene>
    <name evidence="7" type="ORF">CSSPJE1EN1_LOCUS3689</name>
</gene>
<feature type="signal peptide" evidence="5">
    <location>
        <begin position="1"/>
        <end position="25"/>
    </location>
</feature>
<dbReference type="NCBIfam" id="TIGR01126">
    <property type="entry name" value="pdi_dom"/>
    <property type="match status" value="1"/>
</dbReference>